<dbReference type="EMBL" id="SDWW01000017">
    <property type="protein sequence ID" value="RYV51347.1"/>
    <property type="molecule type" value="Genomic_DNA"/>
</dbReference>
<dbReference type="GO" id="GO:0008168">
    <property type="term" value="F:methyltransferase activity"/>
    <property type="evidence" value="ECO:0007669"/>
    <property type="project" value="UniProtKB-KW"/>
</dbReference>
<dbReference type="Pfam" id="PF05050">
    <property type="entry name" value="Methyltransf_21"/>
    <property type="match status" value="1"/>
</dbReference>
<dbReference type="NCBIfam" id="TIGR01444">
    <property type="entry name" value="fkbM_fam"/>
    <property type="match status" value="1"/>
</dbReference>
<keyword evidence="4" id="KW-0808">Transferase</keyword>
<protein>
    <submittedName>
        <fullName evidence="4">FkbM family methyltransferase</fullName>
    </submittedName>
</protein>
<gene>
    <name evidence="4" type="ORF">EUA98_08655</name>
</gene>
<organism evidence="4 5">
    <name type="scientific">Pengzhenrongella frigida</name>
    <dbReference type="NCBI Taxonomy" id="1259133"/>
    <lineage>
        <taxon>Bacteria</taxon>
        <taxon>Bacillati</taxon>
        <taxon>Actinomycetota</taxon>
        <taxon>Actinomycetes</taxon>
        <taxon>Micrococcales</taxon>
        <taxon>Pengzhenrongella</taxon>
    </lineage>
</organism>
<reference evidence="4 5" key="1">
    <citation type="submission" date="2019-01" db="EMBL/GenBank/DDBJ databases">
        <title>Novel species of Cellulomonas.</title>
        <authorList>
            <person name="Liu Q."/>
            <person name="Xin Y.-H."/>
        </authorList>
    </citation>
    <scope>NUCLEOTIDE SEQUENCE [LARGE SCALE GENOMIC DNA]</scope>
    <source>
        <strain evidence="4 5">HLT2-17</strain>
    </source>
</reference>
<dbReference type="RefSeq" id="WP_130102279.1">
    <property type="nucleotide sequence ID" value="NZ_SDWW01000017.1"/>
</dbReference>
<dbReference type="PANTHER" id="PTHR34203">
    <property type="entry name" value="METHYLTRANSFERASE, FKBM FAMILY PROTEIN"/>
    <property type="match status" value="1"/>
</dbReference>
<sequence>MTNSAQFISYSQHGEDVILWRALGERPAGFYVDVGAFDPSYDSVTRALYERGWRGINIEPQPERLEAFERERPEDSNLSLAVGDRDGVATLTLPDNPGWASLLAPAVTGSDAMGFRTLEVPIRRLDTLLAERGVDRVDILKIDVEGAEPAVVRGLLDGPIRPLICVVEGVAPGIGRTAGDEAVGLLVEAGYVHCLFDGLNHYLTVDPELESALSVPANPLDGYQTDLVDRLLRERHDLQSTIASLAGENLVLRAVHAAPPVPIPEADLELDGPATREDVGPEDHVPADEVPAKPEGSDLPLPAPADGDADVRVEPGPLPPEPDTSALTFDPETRAARRRISFSRLLQGAPAALPRPPAPALDRLLQLALGDRAPADAVLVLYQEILGRTADSEGLAAWTNRLEAGRSLLEVAHELADSDEALTLPEERIARVRSDLIAWESLIALNELGIAAWHPGRTYTRGTVSHEIFIEALYEVALQRRPTPDEVQFEVNKLVGGVGREWLIRAYAANPAVKSRLLGEPTGALRGRLSQWRTGRRHLETFRALVTEAEARQVAQILGDLPRSTRIALER</sequence>
<feature type="domain" description="Methyltransferase FkbM" evidence="2">
    <location>
        <begin position="33"/>
        <end position="191"/>
    </location>
</feature>
<dbReference type="GO" id="GO:0032259">
    <property type="term" value="P:methylation"/>
    <property type="evidence" value="ECO:0007669"/>
    <property type="project" value="UniProtKB-KW"/>
</dbReference>
<dbReference type="PANTHER" id="PTHR34203:SF15">
    <property type="entry name" value="SLL1173 PROTEIN"/>
    <property type="match status" value="1"/>
</dbReference>
<evidence type="ECO:0000259" key="2">
    <source>
        <dbReference type="Pfam" id="PF05050"/>
    </source>
</evidence>
<evidence type="ECO:0000313" key="4">
    <source>
        <dbReference type="EMBL" id="RYV51347.1"/>
    </source>
</evidence>
<keyword evidence="5" id="KW-1185">Reference proteome</keyword>
<dbReference type="Gene3D" id="3.40.50.150">
    <property type="entry name" value="Vaccinia Virus protein VP39"/>
    <property type="match status" value="1"/>
</dbReference>
<dbReference type="SUPFAM" id="SSF53335">
    <property type="entry name" value="S-adenosyl-L-methionine-dependent methyltransferases"/>
    <property type="match status" value="1"/>
</dbReference>
<dbReference type="InterPro" id="IPR052514">
    <property type="entry name" value="SAM-dependent_MTase"/>
</dbReference>
<feature type="compositionally biased region" description="Basic and acidic residues" evidence="1">
    <location>
        <begin position="274"/>
        <end position="296"/>
    </location>
</feature>
<dbReference type="Pfam" id="PF13946">
    <property type="entry name" value="DUF4214"/>
    <property type="match status" value="1"/>
</dbReference>
<feature type="region of interest" description="Disordered" evidence="1">
    <location>
        <begin position="263"/>
        <end position="331"/>
    </location>
</feature>
<feature type="domain" description="DUF4214" evidence="3">
    <location>
        <begin position="378"/>
        <end position="423"/>
    </location>
</feature>
<evidence type="ECO:0000259" key="3">
    <source>
        <dbReference type="Pfam" id="PF13946"/>
    </source>
</evidence>
<evidence type="ECO:0000256" key="1">
    <source>
        <dbReference type="SAM" id="MobiDB-lite"/>
    </source>
</evidence>
<dbReference type="AlphaFoldDB" id="A0A4Q5N3X7"/>
<proteinExistence type="predicted"/>
<name>A0A4Q5N3X7_9MICO</name>
<dbReference type="InterPro" id="IPR006342">
    <property type="entry name" value="FkbM_mtfrase"/>
</dbReference>
<evidence type="ECO:0000313" key="5">
    <source>
        <dbReference type="Proteomes" id="UP000293764"/>
    </source>
</evidence>
<dbReference type="OrthoDB" id="9810122at2"/>
<dbReference type="Proteomes" id="UP000293764">
    <property type="component" value="Unassembled WGS sequence"/>
</dbReference>
<dbReference type="InterPro" id="IPR029063">
    <property type="entry name" value="SAM-dependent_MTases_sf"/>
</dbReference>
<accession>A0A4Q5N3X7</accession>
<keyword evidence="4" id="KW-0489">Methyltransferase</keyword>
<dbReference type="InterPro" id="IPR025282">
    <property type="entry name" value="DUF4214"/>
</dbReference>
<comment type="caution">
    <text evidence="4">The sequence shown here is derived from an EMBL/GenBank/DDBJ whole genome shotgun (WGS) entry which is preliminary data.</text>
</comment>